<accession>A0A917ZNU0</accession>
<comment type="similarity">
    <text evidence="1">Belongs to the LytR/CpsA/Psr (LCP) family.</text>
</comment>
<dbReference type="NCBIfam" id="TIGR00350">
    <property type="entry name" value="lytR_cpsA_psr"/>
    <property type="match status" value="1"/>
</dbReference>
<evidence type="ECO:0000256" key="1">
    <source>
        <dbReference type="ARBA" id="ARBA00006068"/>
    </source>
</evidence>
<reference evidence="3" key="2">
    <citation type="submission" date="2020-09" db="EMBL/GenBank/DDBJ databases">
        <authorList>
            <person name="Sun Q."/>
            <person name="Zhou Y."/>
        </authorList>
    </citation>
    <scope>NUCLEOTIDE SEQUENCE</scope>
    <source>
        <strain evidence="3">CGMCC 4.7201</strain>
    </source>
</reference>
<protein>
    <submittedName>
        <fullName evidence="3">Transcriptional regulator</fullName>
    </submittedName>
</protein>
<reference evidence="3" key="1">
    <citation type="journal article" date="2014" name="Int. J. Syst. Evol. Microbiol.">
        <title>Complete genome sequence of Corynebacterium casei LMG S-19264T (=DSM 44701T), isolated from a smear-ripened cheese.</title>
        <authorList>
            <consortium name="US DOE Joint Genome Institute (JGI-PGF)"/>
            <person name="Walter F."/>
            <person name="Albersmeier A."/>
            <person name="Kalinowski J."/>
            <person name="Ruckert C."/>
        </authorList>
    </citation>
    <scope>NUCLEOTIDE SEQUENCE</scope>
    <source>
        <strain evidence="3">CGMCC 4.7201</strain>
    </source>
</reference>
<gene>
    <name evidence="3" type="ORF">GCM10012280_28880</name>
</gene>
<organism evidence="3 4">
    <name type="scientific">Wenjunlia tyrosinilytica</name>
    <dbReference type="NCBI Taxonomy" id="1544741"/>
    <lineage>
        <taxon>Bacteria</taxon>
        <taxon>Bacillati</taxon>
        <taxon>Actinomycetota</taxon>
        <taxon>Actinomycetes</taxon>
        <taxon>Kitasatosporales</taxon>
        <taxon>Streptomycetaceae</taxon>
        <taxon>Wenjunlia</taxon>
    </lineage>
</organism>
<keyword evidence="4" id="KW-1185">Reference proteome</keyword>
<proteinExistence type="inferred from homology"/>
<dbReference type="AlphaFoldDB" id="A0A917ZNU0"/>
<evidence type="ECO:0000259" key="2">
    <source>
        <dbReference type="Pfam" id="PF03816"/>
    </source>
</evidence>
<dbReference type="EMBL" id="BMMS01000011">
    <property type="protein sequence ID" value="GGO88329.1"/>
    <property type="molecule type" value="Genomic_DNA"/>
</dbReference>
<evidence type="ECO:0000313" key="4">
    <source>
        <dbReference type="Proteomes" id="UP000641932"/>
    </source>
</evidence>
<dbReference type="PANTHER" id="PTHR33392">
    <property type="entry name" value="POLYISOPRENYL-TEICHOIC ACID--PEPTIDOGLYCAN TEICHOIC ACID TRANSFERASE TAGU"/>
    <property type="match status" value="1"/>
</dbReference>
<sequence length="304" mass="32277">MGRDWADGRLHRVPALAEYAGRPPSGAGVNWLIVGSDSRTDLSAEQRRRLHVGHAADGGRTDTIMLLHDGDSGPELVSLPRDSYVRIPAFTDRTGRRHPVQYNKANAAFALGGPLLLTRTVEEATGLRLHHYAEIDFSGFVSVVDAVGGVRTCLSEAIHDSRSGARLAKGCRTLDGGQALAFVRARYFDPEGDLGRVGRQRRLLSGLADTAAQPSLVFNPFLLYPLVGSVLEAATVDEGSGAMDVSRLVLGLRGAVGGGARTVPVGNAAATAAGVGDVVLWDRARAEALFDAMRGDRRLPPRLA</sequence>
<comment type="caution">
    <text evidence="3">The sequence shown here is derived from an EMBL/GenBank/DDBJ whole genome shotgun (WGS) entry which is preliminary data.</text>
</comment>
<feature type="domain" description="Cell envelope-related transcriptional attenuator" evidence="2">
    <location>
        <begin position="60"/>
        <end position="211"/>
    </location>
</feature>
<dbReference type="Gene3D" id="3.40.630.190">
    <property type="entry name" value="LCP protein"/>
    <property type="match status" value="1"/>
</dbReference>
<evidence type="ECO:0000313" key="3">
    <source>
        <dbReference type="EMBL" id="GGO88329.1"/>
    </source>
</evidence>
<dbReference type="Proteomes" id="UP000641932">
    <property type="component" value="Unassembled WGS sequence"/>
</dbReference>
<dbReference type="PANTHER" id="PTHR33392:SF6">
    <property type="entry name" value="POLYISOPRENYL-TEICHOIC ACID--PEPTIDOGLYCAN TEICHOIC ACID TRANSFERASE TAGU"/>
    <property type="match status" value="1"/>
</dbReference>
<dbReference type="Pfam" id="PF03816">
    <property type="entry name" value="LytR_cpsA_psr"/>
    <property type="match status" value="1"/>
</dbReference>
<dbReference type="InterPro" id="IPR004474">
    <property type="entry name" value="LytR_CpsA_psr"/>
</dbReference>
<name>A0A917ZNU0_9ACTN</name>
<dbReference type="InterPro" id="IPR050922">
    <property type="entry name" value="LytR/CpsA/Psr_CW_biosynth"/>
</dbReference>